<dbReference type="CDD" id="cd11614">
    <property type="entry name" value="SAF_CpaB_FlgA_like"/>
    <property type="match status" value="1"/>
</dbReference>
<dbReference type="SMART" id="SM00858">
    <property type="entry name" value="SAF"/>
    <property type="match status" value="1"/>
</dbReference>
<dbReference type="Pfam" id="PF17656">
    <property type="entry name" value="ChapFlgA_N"/>
    <property type="match status" value="1"/>
</dbReference>
<evidence type="ECO:0000256" key="3">
    <source>
        <dbReference type="ARBA" id="ARBA00022764"/>
    </source>
</evidence>
<evidence type="ECO:0000256" key="2">
    <source>
        <dbReference type="ARBA" id="ARBA00022729"/>
    </source>
</evidence>
<dbReference type="InterPro" id="IPR013974">
    <property type="entry name" value="SAF"/>
</dbReference>
<comment type="subcellular location">
    <subcellularLocation>
        <location evidence="1">Periplasm</location>
    </subcellularLocation>
</comment>
<dbReference type="Pfam" id="PF13144">
    <property type="entry name" value="ChapFlgA"/>
    <property type="match status" value="1"/>
</dbReference>
<proteinExistence type="predicted"/>
<dbReference type="GO" id="GO:0044780">
    <property type="term" value="P:bacterial-type flagellum assembly"/>
    <property type="evidence" value="ECO:0007669"/>
    <property type="project" value="InterPro"/>
</dbReference>
<keyword evidence="5" id="KW-0282">Flagellum</keyword>
<dbReference type="Gene3D" id="2.30.30.760">
    <property type="match status" value="1"/>
</dbReference>
<keyword evidence="5" id="KW-0966">Cell projection</keyword>
<dbReference type="GO" id="GO:0042597">
    <property type="term" value="C:periplasmic space"/>
    <property type="evidence" value="ECO:0007669"/>
    <property type="project" value="UniProtKB-SubCell"/>
</dbReference>
<gene>
    <name evidence="5" type="ORF">MNBD_GAMMA08-736</name>
</gene>
<protein>
    <submittedName>
        <fullName evidence="5">Flagellar basal-body P-ring formation protein FlgA</fullName>
    </submittedName>
</protein>
<dbReference type="PANTHER" id="PTHR36307">
    <property type="entry name" value="FLAGELLA BASAL BODY P-RING FORMATION PROTEIN FLGA"/>
    <property type="match status" value="1"/>
</dbReference>
<dbReference type="EMBL" id="UOFH01000254">
    <property type="protein sequence ID" value="VAW63658.1"/>
    <property type="molecule type" value="Genomic_DNA"/>
</dbReference>
<dbReference type="PANTHER" id="PTHR36307:SF1">
    <property type="entry name" value="FLAGELLA BASAL BODY P-RING FORMATION PROTEIN FLGA"/>
    <property type="match status" value="1"/>
</dbReference>
<keyword evidence="2" id="KW-0732">Signal</keyword>
<organism evidence="5">
    <name type="scientific">hydrothermal vent metagenome</name>
    <dbReference type="NCBI Taxonomy" id="652676"/>
    <lineage>
        <taxon>unclassified sequences</taxon>
        <taxon>metagenomes</taxon>
        <taxon>ecological metagenomes</taxon>
    </lineage>
</organism>
<sequence length="244" mass="27020">MNMSSAKYNKFFIFSLLFIFSHSINAEPASPPAPSLHSHQNIIDTARQFIDANIDKSQFSKIKIQMSQLDPRLRLVKCPLPLTATLAPGSQFAGKSTVHLRCNSTTPWTVYLGARIKLYGLVIQTAEPLTKGHVLRADDLMAVERDLSQIKYGYFVNKDSLIGKQLKRRLPQNRVIKANHVKAQTLVKRGELVSIIAENTGYSVKMTGTAMGSGARGERIRVKNTSSKRIVEGIIKEAGVVSIN</sequence>
<dbReference type="NCBIfam" id="TIGR03170">
    <property type="entry name" value="flgA_cterm"/>
    <property type="match status" value="1"/>
</dbReference>
<evidence type="ECO:0000259" key="4">
    <source>
        <dbReference type="SMART" id="SM00858"/>
    </source>
</evidence>
<accession>A0A3B0X5R1</accession>
<feature type="domain" description="SAF" evidence="4">
    <location>
        <begin position="120"/>
        <end position="182"/>
    </location>
</feature>
<dbReference type="InterPro" id="IPR041231">
    <property type="entry name" value="FlgA_N"/>
</dbReference>
<keyword evidence="5" id="KW-0969">Cilium</keyword>
<keyword evidence="3" id="KW-0574">Periplasm</keyword>
<evidence type="ECO:0000256" key="1">
    <source>
        <dbReference type="ARBA" id="ARBA00004418"/>
    </source>
</evidence>
<dbReference type="Gene3D" id="3.90.1210.10">
    <property type="entry name" value="Antifreeze-like/N-acetylneuraminic acid synthase C-terminal domain"/>
    <property type="match status" value="1"/>
</dbReference>
<name>A0A3B0X5R1_9ZZZZ</name>
<dbReference type="AlphaFoldDB" id="A0A3B0X5R1"/>
<dbReference type="InterPro" id="IPR039246">
    <property type="entry name" value="Flagellar_FlgA"/>
</dbReference>
<evidence type="ECO:0000313" key="5">
    <source>
        <dbReference type="EMBL" id="VAW63658.1"/>
    </source>
</evidence>
<dbReference type="InterPro" id="IPR017585">
    <property type="entry name" value="SAF_FlgA"/>
</dbReference>
<reference evidence="5" key="1">
    <citation type="submission" date="2018-06" db="EMBL/GenBank/DDBJ databases">
        <authorList>
            <person name="Zhirakovskaya E."/>
        </authorList>
    </citation>
    <scope>NUCLEOTIDE SEQUENCE</scope>
</reference>